<evidence type="ECO:0000256" key="13">
    <source>
        <dbReference type="HAMAP-Rule" id="MF_01026"/>
    </source>
</evidence>
<comment type="subunit">
    <text evidence="4 13">Heterodimer of LeuC and LeuD.</text>
</comment>
<feature type="region of interest" description="Disordered" evidence="14">
    <location>
        <begin position="54"/>
        <end position="80"/>
    </location>
</feature>
<evidence type="ECO:0000256" key="14">
    <source>
        <dbReference type="SAM" id="MobiDB-lite"/>
    </source>
</evidence>
<dbReference type="Proteomes" id="UP000269708">
    <property type="component" value="Unassembled WGS sequence"/>
</dbReference>
<dbReference type="PRINTS" id="PR00415">
    <property type="entry name" value="ACONITASE"/>
</dbReference>
<evidence type="ECO:0000256" key="1">
    <source>
        <dbReference type="ARBA" id="ARBA00000491"/>
    </source>
</evidence>
<accession>A0A3N4V7T0</accession>
<keyword evidence="10 13" id="KW-0411">Iron-sulfur</keyword>
<dbReference type="InterPro" id="IPR015931">
    <property type="entry name" value="Acnase/IPM_dHydase_lsu_aba_1/3"/>
</dbReference>
<dbReference type="GO" id="GO:0009098">
    <property type="term" value="P:L-leucine biosynthetic process"/>
    <property type="evidence" value="ECO:0007669"/>
    <property type="project" value="UniProtKB-UniRule"/>
</dbReference>
<dbReference type="NCBIfam" id="NF009116">
    <property type="entry name" value="PRK12466.1"/>
    <property type="match status" value="1"/>
</dbReference>
<keyword evidence="9 13" id="KW-0408">Iron</keyword>
<dbReference type="Pfam" id="PF00330">
    <property type="entry name" value="Aconitase"/>
    <property type="match status" value="1"/>
</dbReference>
<name>A0A3N4V7T0_9GAMM</name>
<dbReference type="InterPro" id="IPR018136">
    <property type="entry name" value="Aconitase_4Fe-4S_BS"/>
</dbReference>
<reference evidence="16 17" key="1">
    <citation type="submission" date="2018-11" db="EMBL/GenBank/DDBJ databases">
        <title>Genomic Encyclopedia of Type Strains, Phase IV (KMG-IV): sequencing the most valuable type-strain genomes for metagenomic binning, comparative biology and taxonomic classification.</title>
        <authorList>
            <person name="Goeker M."/>
        </authorList>
    </citation>
    <scope>NUCLEOTIDE SEQUENCE [LARGE SCALE GENOMIC DNA]</scope>
    <source>
        <strain evidence="16 17">DSM 25623</strain>
    </source>
</reference>
<evidence type="ECO:0000256" key="2">
    <source>
        <dbReference type="ARBA" id="ARBA00002695"/>
    </source>
</evidence>
<dbReference type="EMBL" id="RKQN01000004">
    <property type="protein sequence ID" value="RPE75761.1"/>
    <property type="molecule type" value="Genomic_DNA"/>
</dbReference>
<dbReference type="GO" id="GO:0051539">
    <property type="term" value="F:4 iron, 4 sulfur cluster binding"/>
    <property type="evidence" value="ECO:0007669"/>
    <property type="project" value="UniProtKB-KW"/>
</dbReference>
<dbReference type="PROSITE" id="PS01244">
    <property type="entry name" value="ACONITASE_2"/>
    <property type="match status" value="1"/>
</dbReference>
<dbReference type="NCBIfam" id="TIGR00170">
    <property type="entry name" value="leuC"/>
    <property type="match status" value="1"/>
</dbReference>
<dbReference type="GO" id="GO:0046872">
    <property type="term" value="F:metal ion binding"/>
    <property type="evidence" value="ECO:0007669"/>
    <property type="project" value="UniProtKB-KW"/>
</dbReference>
<keyword evidence="17" id="KW-1185">Reference proteome</keyword>
<evidence type="ECO:0000256" key="11">
    <source>
        <dbReference type="ARBA" id="ARBA00023239"/>
    </source>
</evidence>
<dbReference type="InterPro" id="IPR004430">
    <property type="entry name" value="3-IsopropMal_deHydase_lsu"/>
</dbReference>
<dbReference type="UniPathway" id="UPA00048">
    <property type="reaction ID" value="UER00071"/>
</dbReference>
<proteinExistence type="inferred from homology"/>
<organism evidence="16 17">
    <name type="scientific">Vulcaniibacterium tengchongense</name>
    <dbReference type="NCBI Taxonomy" id="1273429"/>
    <lineage>
        <taxon>Bacteria</taxon>
        <taxon>Pseudomonadati</taxon>
        <taxon>Pseudomonadota</taxon>
        <taxon>Gammaproteobacteria</taxon>
        <taxon>Lysobacterales</taxon>
        <taxon>Lysobacteraceae</taxon>
        <taxon>Vulcaniibacterium</taxon>
    </lineage>
</organism>
<keyword evidence="5 13" id="KW-0432">Leucine biosynthesis</keyword>
<feature type="binding site" evidence="13">
    <location>
        <position position="346"/>
    </location>
    <ligand>
        <name>[4Fe-4S] cluster</name>
        <dbReference type="ChEBI" id="CHEBI:49883"/>
    </ligand>
</feature>
<dbReference type="EC" id="4.2.1.33" evidence="13"/>
<keyword evidence="12 13" id="KW-0100">Branched-chain amino acid biosynthesis</keyword>
<evidence type="ECO:0000259" key="15">
    <source>
        <dbReference type="Pfam" id="PF00330"/>
    </source>
</evidence>
<dbReference type="RefSeq" id="WP_123770979.1">
    <property type="nucleotide sequence ID" value="NZ_RKQN01000004.1"/>
</dbReference>
<keyword evidence="7 13" id="KW-0028">Amino-acid biosynthesis</keyword>
<dbReference type="AlphaFoldDB" id="A0A3N4V7T0"/>
<keyword evidence="6 13" id="KW-0004">4Fe-4S</keyword>
<evidence type="ECO:0000313" key="17">
    <source>
        <dbReference type="Proteomes" id="UP000269708"/>
    </source>
</evidence>
<evidence type="ECO:0000313" key="16">
    <source>
        <dbReference type="EMBL" id="RPE75761.1"/>
    </source>
</evidence>
<dbReference type="CDD" id="cd01583">
    <property type="entry name" value="IPMI"/>
    <property type="match status" value="1"/>
</dbReference>
<feature type="compositionally biased region" description="Basic and acidic residues" evidence="14">
    <location>
        <begin position="54"/>
        <end position="63"/>
    </location>
</feature>
<protein>
    <recommendedName>
        <fullName evidence="13">3-isopropylmalate dehydratase large subunit</fullName>
        <ecNumber evidence="13">4.2.1.33</ecNumber>
    </recommendedName>
    <alternativeName>
        <fullName evidence="13">Alpha-IPM isomerase</fullName>
        <shortName evidence="13">IPMI</shortName>
    </alternativeName>
    <alternativeName>
        <fullName evidence="13">Isopropylmalate isomerase</fullName>
    </alternativeName>
</protein>
<dbReference type="SUPFAM" id="SSF53732">
    <property type="entry name" value="Aconitase iron-sulfur domain"/>
    <property type="match status" value="1"/>
</dbReference>
<dbReference type="InterPro" id="IPR033941">
    <property type="entry name" value="IPMI_cat"/>
</dbReference>
<comment type="function">
    <text evidence="2 13">Catalyzes the isomerization between 2-isopropylmalate and 3-isopropylmalate, via the formation of 2-isopropylmaleate.</text>
</comment>
<evidence type="ECO:0000256" key="7">
    <source>
        <dbReference type="ARBA" id="ARBA00022605"/>
    </source>
</evidence>
<dbReference type="PANTHER" id="PTHR43822">
    <property type="entry name" value="HOMOACONITASE, MITOCHONDRIAL-RELATED"/>
    <property type="match status" value="1"/>
</dbReference>
<dbReference type="InterPro" id="IPR050067">
    <property type="entry name" value="IPM_dehydratase_rel_enz"/>
</dbReference>
<sequence length="477" mass="50617">MTPKTLFDKLWDAHVVAPESDAAPAVLYIDLHLIHEVTSPQAFAELDARGLPVRRPDRTKATLDHSTPTLPPGADGKRPYASAEARAQVDRLRQNCARHGVELFDYDSPHRGIVHVMGPELGLTQPGMTIVCGDSHTATHGAFGALAFGIGTSEVGHVLATQCLLQRKPKTLAINVEGELRPGVTAKDLILHVIGVIGVGGGTGHVIEYRGSAIRALSMEERMTVCNMSIEAGARAGLVAPDDATFDYLRGRPCAPQGAAFDAAVERWRRLRSDEGARFDREVHIDAGDILPTVTWGTHPGQVAAVSARVPAAAGSDEAKAREYMGWEPGAALAGRPVDVVFVGSCTNSRLSDLRQAAAVLRGRRVHPRVRMLVVPGSERVKREAEAEGIDAIVRAAGAEWREPGCSMCIAMNGDLVGPGQLAVSTSNRNFEGRQGKGARTVLASPLTAAACAVAGEIVDPRPYLAAERPSVSLEVA</sequence>
<evidence type="ECO:0000256" key="12">
    <source>
        <dbReference type="ARBA" id="ARBA00023304"/>
    </source>
</evidence>
<evidence type="ECO:0000256" key="4">
    <source>
        <dbReference type="ARBA" id="ARBA00011271"/>
    </source>
</evidence>
<evidence type="ECO:0000256" key="10">
    <source>
        <dbReference type="ARBA" id="ARBA00023014"/>
    </source>
</evidence>
<keyword evidence="8 13" id="KW-0479">Metal-binding</keyword>
<comment type="caution">
    <text evidence="16">The sequence shown here is derived from an EMBL/GenBank/DDBJ whole genome shotgun (WGS) entry which is preliminary data.</text>
</comment>
<evidence type="ECO:0000256" key="6">
    <source>
        <dbReference type="ARBA" id="ARBA00022485"/>
    </source>
</evidence>
<comment type="pathway">
    <text evidence="3 13">Amino-acid biosynthesis; L-leucine biosynthesis; L-leucine from 3-methyl-2-oxobutanoate: step 2/4.</text>
</comment>
<comment type="similarity">
    <text evidence="13">Belongs to the aconitase/IPM isomerase family. LeuC type 1 subfamily.</text>
</comment>
<keyword evidence="11 13" id="KW-0456">Lyase</keyword>
<evidence type="ECO:0000256" key="8">
    <source>
        <dbReference type="ARBA" id="ARBA00022723"/>
    </source>
</evidence>
<feature type="binding site" evidence="13">
    <location>
        <position position="409"/>
    </location>
    <ligand>
        <name>[4Fe-4S] cluster</name>
        <dbReference type="ChEBI" id="CHEBI:49883"/>
    </ligand>
</feature>
<dbReference type="InterPro" id="IPR036008">
    <property type="entry name" value="Aconitase_4Fe-4S_dom"/>
</dbReference>
<dbReference type="OrthoDB" id="9802769at2"/>
<feature type="binding site" evidence="13">
    <location>
        <position position="406"/>
    </location>
    <ligand>
        <name>[4Fe-4S] cluster</name>
        <dbReference type="ChEBI" id="CHEBI:49883"/>
    </ligand>
</feature>
<dbReference type="PROSITE" id="PS00450">
    <property type="entry name" value="ACONITASE_1"/>
    <property type="match status" value="1"/>
</dbReference>
<evidence type="ECO:0000256" key="9">
    <source>
        <dbReference type="ARBA" id="ARBA00023004"/>
    </source>
</evidence>
<comment type="catalytic activity">
    <reaction evidence="1 13">
        <text>(2R,3S)-3-isopropylmalate = (2S)-2-isopropylmalate</text>
        <dbReference type="Rhea" id="RHEA:32287"/>
        <dbReference type="ChEBI" id="CHEBI:1178"/>
        <dbReference type="ChEBI" id="CHEBI:35121"/>
        <dbReference type="EC" id="4.2.1.33"/>
    </reaction>
</comment>
<evidence type="ECO:0000256" key="5">
    <source>
        <dbReference type="ARBA" id="ARBA00022430"/>
    </source>
</evidence>
<evidence type="ECO:0000256" key="3">
    <source>
        <dbReference type="ARBA" id="ARBA00004729"/>
    </source>
</evidence>
<feature type="domain" description="Aconitase/3-isopropylmalate dehydratase large subunit alpha/beta/alpha" evidence="15">
    <location>
        <begin position="8"/>
        <end position="456"/>
    </location>
</feature>
<gene>
    <name evidence="13" type="primary">leuC</name>
    <name evidence="16" type="ORF">EDC50_2655</name>
</gene>
<dbReference type="NCBIfam" id="NF004016">
    <property type="entry name" value="PRK05478.1"/>
    <property type="match status" value="1"/>
</dbReference>
<comment type="cofactor">
    <cofactor evidence="13">
        <name>[4Fe-4S] cluster</name>
        <dbReference type="ChEBI" id="CHEBI:49883"/>
    </cofactor>
    <text evidence="13">Binds 1 [4Fe-4S] cluster per subunit.</text>
</comment>
<dbReference type="GO" id="GO:0003861">
    <property type="term" value="F:3-isopropylmalate dehydratase activity"/>
    <property type="evidence" value="ECO:0007669"/>
    <property type="project" value="UniProtKB-UniRule"/>
</dbReference>
<dbReference type="Gene3D" id="3.30.499.10">
    <property type="entry name" value="Aconitase, domain 3"/>
    <property type="match status" value="2"/>
</dbReference>
<dbReference type="PANTHER" id="PTHR43822:SF9">
    <property type="entry name" value="3-ISOPROPYLMALATE DEHYDRATASE"/>
    <property type="match status" value="1"/>
</dbReference>
<dbReference type="HAMAP" id="MF_01026">
    <property type="entry name" value="LeuC_type1"/>
    <property type="match status" value="1"/>
</dbReference>
<dbReference type="InterPro" id="IPR001030">
    <property type="entry name" value="Acoase/IPM_deHydtase_lsu_aba"/>
</dbReference>